<dbReference type="PROSITE" id="PS50928">
    <property type="entry name" value="ABC_TM1"/>
    <property type="match status" value="1"/>
</dbReference>
<feature type="transmembrane region" description="Helical" evidence="7">
    <location>
        <begin position="78"/>
        <end position="104"/>
    </location>
</feature>
<dbReference type="InterPro" id="IPR000515">
    <property type="entry name" value="MetI-like"/>
</dbReference>
<dbReference type="RefSeq" id="WP_269879918.1">
    <property type="nucleotide sequence ID" value="NZ_JAQAGZ010000002.1"/>
</dbReference>
<dbReference type="CDD" id="cd06261">
    <property type="entry name" value="TM_PBP2"/>
    <property type="match status" value="1"/>
</dbReference>
<dbReference type="PANTHER" id="PTHR43386:SF25">
    <property type="entry name" value="PEPTIDE ABC TRANSPORTER PERMEASE PROTEIN"/>
    <property type="match status" value="1"/>
</dbReference>
<comment type="similarity">
    <text evidence="7">Belongs to the binding-protein-dependent transport system permease family.</text>
</comment>
<dbReference type="Gene3D" id="1.10.3720.10">
    <property type="entry name" value="MetI-like"/>
    <property type="match status" value="1"/>
</dbReference>
<comment type="caution">
    <text evidence="9">The sequence shown here is derived from an EMBL/GenBank/DDBJ whole genome shotgun (WGS) entry which is preliminary data.</text>
</comment>
<keyword evidence="5 7" id="KW-1133">Transmembrane helix</keyword>
<evidence type="ECO:0000256" key="5">
    <source>
        <dbReference type="ARBA" id="ARBA00022989"/>
    </source>
</evidence>
<keyword evidence="10" id="KW-1185">Reference proteome</keyword>
<evidence type="ECO:0000313" key="9">
    <source>
        <dbReference type="EMBL" id="MCZ8511520.1"/>
    </source>
</evidence>
<evidence type="ECO:0000256" key="1">
    <source>
        <dbReference type="ARBA" id="ARBA00004651"/>
    </source>
</evidence>
<dbReference type="PANTHER" id="PTHR43386">
    <property type="entry name" value="OLIGOPEPTIDE TRANSPORT SYSTEM PERMEASE PROTEIN APPC"/>
    <property type="match status" value="1"/>
</dbReference>
<keyword evidence="3" id="KW-1003">Cell membrane</keyword>
<evidence type="ECO:0000256" key="4">
    <source>
        <dbReference type="ARBA" id="ARBA00022692"/>
    </source>
</evidence>
<dbReference type="SUPFAM" id="SSF161098">
    <property type="entry name" value="MetI-like"/>
    <property type="match status" value="1"/>
</dbReference>
<dbReference type="Proteomes" id="UP001527882">
    <property type="component" value="Unassembled WGS sequence"/>
</dbReference>
<evidence type="ECO:0000256" key="7">
    <source>
        <dbReference type="RuleBase" id="RU363032"/>
    </source>
</evidence>
<evidence type="ECO:0000313" key="10">
    <source>
        <dbReference type="Proteomes" id="UP001527882"/>
    </source>
</evidence>
<evidence type="ECO:0000256" key="2">
    <source>
        <dbReference type="ARBA" id="ARBA00022448"/>
    </source>
</evidence>
<sequence>MYALFMKRLFNRRTAVLGLIICLLLLLAALLAPVIAPFDPIKDNDYMNASSQPSGLHFLGTDDYGRDIFSRVVYGARITVITALFSVAIAATIGTVLGVISGYFGKTVDSVIMRTMDALMSFPTIILAIGVMALLGPGLSNVILAVGITYIPRFARLVRGMVLSLKESEYVQAIRVLGGSDTRIMFSHILPNCISVLIVQSTVYFAYAILAETSLSFIGLGAPPPEPSWGNMLYDSRTHMTDAPWMSIFPGLAIAVTILGINLLGDGLRDVLDPKQKGR</sequence>
<protein>
    <submittedName>
        <fullName evidence="9">ABC transporter permease</fullName>
    </submittedName>
</protein>
<feature type="domain" description="ABC transmembrane type-1" evidence="8">
    <location>
        <begin position="76"/>
        <end position="265"/>
    </location>
</feature>
<feature type="transmembrane region" description="Helical" evidence="7">
    <location>
        <begin position="125"/>
        <end position="151"/>
    </location>
</feature>
<accession>A0ABT4Q3R7</accession>
<organism evidence="9 10">
    <name type="scientific">Paenibacillus gyeongsangnamensis</name>
    <dbReference type="NCBI Taxonomy" id="3388067"/>
    <lineage>
        <taxon>Bacteria</taxon>
        <taxon>Bacillati</taxon>
        <taxon>Bacillota</taxon>
        <taxon>Bacilli</taxon>
        <taxon>Bacillales</taxon>
        <taxon>Paenibacillaceae</taxon>
        <taxon>Paenibacillus</taxon>
    </lineage>
</organism>
<evidence type="ECO:0000256" key="3">
    <source>
        <dbReference type="ARBA" id="ARBA00022475"/>
    </source>
</evidence>
<dbReference type="InterPro" id="IPR025966">
    <property type="entry name" value="OppC_N"/>
</dbReference>
<dbReference type="EMBL" id="JAQAGZ010000002">
    <property type="protein sequence ID" value="MCZ8511520.1"/>
    <property type="molecule type" value="Genomic_DNA"/>
</dbReference>
<keyword evidence="6 7" id="KW-0472">Membrane</keyword>
<dbReference type="Pfam" id="PF00528">
    <property type="entry name" value="BPD_transp_1"/>
    <property type="match status" value="1"/>
</dbReference>
<gene>
    <name evidence="9" type="ORF">O9H85_03535</name>
</gene>
<dbReference type="Pfam" id="PF12911">
    <property type="entry name" value="OppC_N"/>
    <property type="match status" value="1"/>
</dbReference>
<dbReference type="InterPro" id="IPR050366">
    <property type="entry name" value="BP-dependent_transpt_permease"/>
</dbReference>
<evidence type="ECO:0000259" key="8">
    <source>
        <dbReference type="PROSITE" id="PS50928"/>
    </source>
</evidence>
<evidence type="ECO:0000256" key="6">
    <source>
        <dbReference type="ARBA" id="ARBA00023136"/>
    </source>
</evidence>
<keyword evidence="4 7" id="KW-0812">Transmembrane</keyword>
<feature type="transmembrane region" description="Helical" evidence="7">
    <location>
        <begin position="243"/>
        <end position="264"/>
    </location>
</feature>
<reference evidence="9 10" key="1">
    <citation type="submission" date="2022-12" db="EMBL/GenBank/DDBJ databases">
        <title>Draft genome sequence of Paenibacillus sp. dW9.</title>
        <authorList>
            <person name="Choi E.-W."/>
            <person name="Kim D.-U."/>
        </authorList>
    </citation>
    <scope>NUCLEOTIDE SEQUENCE [LARGE SCALE GENOMIC DNA]</scope>
    <source>
        <strain evidence="10">dW9</strain>
    </source>
</reference>
<name>A0ABT4Q3R7_9BACL</name>
<dbReference type="InterPro" id="IPR035906">
    <property type="entry name" value="MetI-like_sf"/>
</dbReference>
<comment type="subcellular location">
    <subcellularLocation>
        <location evidence="1 7">Cell membrane</location>
        <topology evidence="1 7">Multi-pass membrane protein</topology>
    </subcellularLocation>
</comment>
<keyword evidence="2 7" id="KW-0813">Transport</keyword>
<proteinExistence type="inferred from homology"/>